<dbReference type="EMBL" id="AP013035">
    <property type="protein sequence ID" value="BAT71871.1"/>
    <property type="molecule type" value="Genomic_DNA"/>
</dbReference>
<dbReference type="AlphaFoldDB" id="A0A0S3QU54"/>
<dbReference type="PATRIC" id="fig|1298851.3.peg.1132"/>
<dbReference type="KEGG" id="ttk:TST_1077"/>
<keyword evidence="3" id="KW-1185">Reference proteome</keyword>
<dbReference type="SUPFAM" id="SSF52540">
    <property type="entry name" value="P-loop containing nucleoside triphosphate hydrolases"/>
    <property type="match status" value="1"/>
</dbReference>
<protein>
    <recommendedName>
        <fullName evidence="1">PD-(D/E)XK endonuclease-like domain-containing protein</fullName>
    </recommendedName>
</protein>
<dbReference type="Proteomes" id="UP000063234">
    <property type="component" value="Chromosome"/>
</dbReference>
<sequence>MWRGDLESVICVHPKINLLEKVARDIIEAGHLSDALVIFPHRRAASFLRYYLAGMVSGVFLAPEMYAFEDWARYVFAQNREVIPKVLDVHDQAWLAYLATVEVYEDKKREVPTWDRFFGWALRLVDLFKDFDLELKTPKDIVYPPETLPEKAQSLLSRLGRIYDAYRKYLNEGNYITPSGMLRELAEGGFELEDRPIYVVGFFALTEAEDRIFRYLWEKGAKFYWHADMDNLPEPLFRWQKSWGAKVEFVCPKETKDSEIYFYEAADLHSELAKLRELLGDNVPAQPNKKAIVLMQQDNLIPLLFQLPDGPVNITMGYPLKQTGLFAFLKTLFEFVSSFDEQKGYRVKDLIALLGYQHLSDFSSLRKILLDHGAPYLTYEEIRNIGGALTEDLFNTIVFPLQRSHNIKQFTSALLSVLEFLSLKTTNVEKEFMASIVESVISPLANSLFSTVGMDFKSMARIFEQFASGVSLPFEGEPLKGLQVLGLLETRLLSFEEVFLLDVNEDVVPGIEEINPLAPQKMRTALGLPDRYRQETIVRYHFERLIDASQRVHILWQSRTTGAKGVGLEGKKVRSRFVEKLVWERERKEGRLCEGIVQQVAYNIILQSAPDDFLPKTENVKVSIKRSLLGQVSPSLLQTYLSCPLMFYYQYILKIKPKKLKEEIPFDELGNVVHACLYQYFNALCGGRFPCEVGKDDIKAEDFFKLFRDLLQRSSFFEKLSKQKRWLLWEGASFRLKNYFEKLPPYWRILGLEQELQGSLYIEDLGKIMLVGRVDRIDERRNHVVIVDYKTGKSKEVKISRFKKLELGDLKNYGREELKVVADTLTEIQLPFYVYLYGLSQKERDYSEITACYVNLENNGEETFLVGEKNMPSEELKHWITECFPELLRYLINHMFYAPYWYPANDDRTCSFCDFKGFCRYTFA</sequence>
<dbReference type="Pfam" id="PF12705">
    <property type="entry name" value="PDDEXK_1"/>
    <property type="match status" value="1"/>
</dbReference>
<evidence type="ECO:0000259" key="1">
    <source>
        <dbReference type="Pfam" id="PF12705"/>
    </source>
</evidence>
<evidence type="ECO:0000313" key="2">
    <source>
        <dbReference type="EMBL" id="BAT71871.1"/>
    </source>
</evidence>
<dbReference type="InterPro" id="IPR038726">
    <property type="entry name" value="PDDEXK_AddAB-type"/>
</dbReference>
<gene>
    <name evidence="2" type="ORF">TST_1077</name>
</gene>
<dbReference type="STRING" id="1298851.TST_1077"/>
<dbReference type="Gene3D" id="3.90.320.10">
    <property type="match status" value="1"/>
</dbReference>
<evidence type="ECO:0000313" key="3">
    <source>
        <dbReference type="Proteomes" id="UP000063234"/>
    </source>
</evidence>
<accession>A0A0S3QU54</accession>
<feature type="domain" description="PD-(D/E)XK endonuclease-like" evidence="1">
    <location>
        <begin position="631"/>
        <end position="920"/>
    </location>
</feature>
<name>A0A0S3QU54_THET7</name>
<reference evidence="3" key="1">
    <citation type="journal article" date="2018" name="Science">
        <title>A primordial and reversible TCA cycle in a facultatively chemolithoautotrophic thermophile.</title>
        <authorList>
            <person name="Nunoura T."/>
            <person name="Chikaraishi Y."/>
            <person name="Izaki R."/>
            <person name="Suwa T."/>
            <person name="Sato T."/>
            <person name="Harada T."/>
            <person name="Mori K."/>
            <person name="Kato Y."/>
            <person name="Miyazaki M."/>
            <person name="Shimamura S."/>
            <person name="Yanagawa K."/>
            <person name="Shuto A."/>
            <person name="Ohkouchi N."/>
            <person name="Fujita N."/>
            <person name="Takaki Y."/>
            <person name="Atomi H."/>
            <person name="Takai K."/>
        </authorList>
    </citation>
    <scope>NUCLEOTIDE SEQUENCE [LARGE SCALE GENOMIC DNA]</scope>
    <source>
        <strain evidence="3">DSM 17441 / JCM 13301 / NBRC 103674 / ABI70S6</strain>
    </source>
</reference>
<dbReference type="InterPro" id="IPR011604">
    <property type="entry name" value="PDDEXK-like_dom_sf"/>
</dbReference>
<organism evidence="2 3">
    <name type="scientific">Thermosulfidibacter takaii (strain DSM 17441 / JCM 13301 / NBRC 103674 / ABI70S6)</name>
    <dbReference type="NCBI Taxonomy" id="1298851"/>
    <lineage>
        <taxon>Bacteria</taxon>
        <taxon>Pseudomonadati</taxon>
        <taxon>Thermosulfidibacterota</taxon>
        <taxon>Thermosulfidibacteria</taxon>
        <taxon>Thermosulfidibacterales</taxon>
        <taxon>Thermosulfidibacteraceae</taxon>
    </lineage>
</organism>
<proteinExistence type="predicted"/>
<dbReference type="InterPro" id="IPR027417">
    <property type="entry name" value="P-loop_NTPase"/>
</dbReference>